<dbReference type="GO" id="GO:0007023">
    <property type="term" value="P:post-chaperonin tubulin folding pathway"/>
    <property type="evidence" value="ECO:0007669"/>
    <property type="project" value="UniProtKB-UniRule"/>
</dbReference>
<reference evidence="4" key="1">
    <citation type="submission" date="2018-11" db="EMBL/GenBank/DDBJ databases">
        <authorList>
            <person name="Grassa J C."/>
        </authorList>
    </citation>
    <scope>NUCLEOTIDE SEQUENCE [LARGE SCALE GENOMIC DNA]</scope>
</reference>
<dbReference type="Gramene" id="novel_model_1889_5bd9a17a">
    <property type="protein sequence ID" value="cds.novel_model_1889_5bd9a17a"/>
    <property type="gene ID" value="novel_gene_1031_5bd9a17a"/>
</dbReference>
<sequence>MEALTSLKIKTSTWKRLVKEFHSYEKEVESEAAKTALMKENGANTYDLKQHVSMILIKTYLYDFFYKKYEKVILV</sequence>
<dbReference type="PANTHER" id="PTHR21500:SF0">
    <property type="entry name" value="TUBULIN-SPECIFIC CHAPERONE A"/>
    <property type="match status" value="1"/>
</dbReference>
<dbReference type="GO" id="GO:0007021">
    <property type="term" value="P:tubulin complex assembly"/>
    <property type="evidence" value="ECO:0007669"/>
    <property type="project" value="UniProtKB-UniRule"/>
</dbReference>
<keyword evidence="3" id="KW-0493">Microtubule</keyword>
<organism evidence="4 5">
    <name type="scientific">Cannabis sativa</name>
    <name type="common">Hemp</name>
    <name type="synonym">Marijuana</name>
    <dbReference type="NCBI Taxonomy" id="3483"/>
    <lineage>
        <taxon>Eukaryota</taxon>
        <taxon>Viridiplantae</taxon>
        <taxon>Streptophyta</taxon>
        <taxon>Embryophyta</taxon>
        <taxon>Tracheophyta</taxon>
        <taxon>Spermatophyta</taxon>
        <taxon>Magnoliopsida</taxon>
        <taxon>eudicotyledons</taxon>
        <taxon>Gunneridae</taxon>
        <taxon>Pentapetalae</taxon>
        <taxon>rosids</taxon>
        <taxon>fabids</taxon>
        <taxon>Rosales</taxon>
        <taxon>Cannabaceae</taxon>
        <taxon>Cannabis</taxon>
    </lineage>
</organism>
<protein>
    <recommendedName>
        <fullName evidence="3">Tubulin-specific chaperone A</fullName>
    </recommendedName>
</protein>
<proteinExistence type="inferred from homology"/>
<dbReference type="OMA" id="FHSCEKE"/>
<dbReference type="AlphaFoldDB" id="A0A803QVI4"/>
<keyword evidence="3" id="KW-0206">Cytoskeleton</keyword>
<keyword evidence="2 3" id="KW-0143">Chaperone</keyword>
<dbReference type="InterPro" id="IPR004226">
    <property type="entry name" value="TBCA"/>
</dbReference>
<comment type="subcellular location">
    <subcellularLocation>
        <location evidence="3">Cytoplasm</location>
        <location evidence="3">Cytoskeleton</location>
    </subcellularLocation>
</comment>
<comment type="subunit">
    <text evidence="3">Supercomplex made of cofactors A to E. Cofactors A and D function by capturing and stabilizing tubulin in a quasi-native conformation. Cofactor E binds to the cofactor D-tubulin complex; interaction with cofactor C then causes the release of tubulin polypeptides that are committed to the native state.</text>
</comment>
<dbReference type="InterPro" id="IPR036126">
    <property type="entry name" value="TBCA_sf"/>
</dbReference>
<dbReference type="Gene3D" id="1.20.58.90">
    <property type="match status" value="1"/>
</dbReference>
<name>A0A803QVI4_CANSA</name>
<dbReference type="GO" id="GO:0005874">
    <property type="term" value="C:microtubule"/>
    <property type="evidence" value="ECO:0007669"/>
    <property type="project" value="UniProtKB-KW"/>
</dbReference>
<keyword evidence="3" id="KW-0963">Cytoplasm</keyword>
<evidence type="ECO:0000313" key="5">
    <source>
        <dbReference type="Proteomes" id="UP000596661"/>
    </source>
</evidence>
<dbReference type="EnsemblPlants" id="novel_model_1889_5bd9a17a">
    <property type="protein sequence ID" value="cds.novel_model_1889_5bd9a17a"/>
    <property type="gene ID" value="novel_gene_1031_5bd9a17a"/>
</dbReference>
<dbReference type="SUPFAM" id="SSF46988">
    <property type="entry name" value="Tubulin chaperone cofactor A"/>
    <property type="match status" value="1"/>
</dbReference>
<evidence type="ECO:0000256" key="3">
    <source>
        <dbReference type="RuleBase" id="RU364030"/>
    </source>
</evidence>
<accession>A0A803QVI4</accession>
<dbReference type="Proteomes" id="UP000596661">
    <property type="component" value="Chromosome 1"/>
</dbReference>
<reference evidence="4" key="2">
    <citation type="submission" date="2021-03" db="UniProtKB">
        <authorList>
            <consortium name="EnsemblPlants"/>
        </authorList>
    </citation>
    <scope>IDENTIFICATION</scope>
</reference>
<dbReference type="GO" id="GO:0005829">
    <property type="term" value="C:cytosol"/>
    <property type="evidence" value="ECO:0007669"/>
    <property type="project" value="TreeGrafter"/>
</dbReference>
<evidence type="ECO:0000256" key="1">
    <source>
        <dbReference type="ARBA" id="ARBA00006806"/>
    </source>
</evidence>
<dbReference type="Pfam" id="PF02970">
    <property type="entry name" value="TBCA"/>
    <property type="match status" value="1"/>
</dbReference>
<dbReference type="EMBL" id="UZAU01000056">
    <property type="status" value="NOT_ANNOTATED_CDS"/>
    <property type="molecule type" value="Genomic_DNA"/>
</dbReference>
<comment type="similarity">
    <text evidence="1 3">Belongs to the TBCA family.</text>
</comment>
<keyword evidence="5" id="KW-1185">Reference proteome</keyword>
<evidence type="ECO:0000256" key="2">
    <source>
        <dbReference type="ARBA" id="ARBA00023186"/>
    </source>
</evidence>
<dbReference type="GO" id="GO:0048487">
    <property type="term" value="F:beta-tubulin binding"/>
    <property type="evidence" value="ECO:0007669"/>
    <property type="project" value="InterPro"/>
</dbReference>
<evidence type="ECO:0000313" key="4">
    <source>
        <dbReference type="EnsemblPlants" id="cds.novel_model_1889_5bd9a17a"/>
    </source>
</evidence>
<dbReference type="PANTHER" id="PTHR21500">
    <property type="entry name" value="TUBULIN-SPECIFIC CHAPERONE A"/>
    <property type="match status" value="1"/>
</dbReference>